<dbReference type="InterPro" id="IPR050300">
    <property type="entry name" value="GDXG_lipolytic_enzyme"/>
</dbReference>
<keyword evidence="1 3" id="KW-0378">Hydrolase</keyword>
<dbReference type="EMBL" id="MECQ01000001">
    <property type="protein sequence ID" value="ODV56807.1"/>
    <property type="molecule type" value="Genomic_DNA"/>
</dbReference>
<dbReference type="PANTHER" id="PTHR48081:SF6">
    <property type="entry name" value="PEPTIDASE S9 PROLYL OLIGOPEPTIDASE CATALYTIC DOMAIN-CONTAINING PROTEIN"/>
    <property type="match status" value="1"/>
</dbReference>
<protein>
    <submittedName>
        <fullName evidence="3">Alpha/beta hydrolase</fullName>
    </submittedName>
</protein>
<sequence length="380" mass="42619">MKIMKKTAKFVGILLVILVLIIGFGYAFLEINPFGNKPGKPVADIERKVEIWGEEVAGNHSGSKLDDMNIKGNPNRLLATFKFIGNIVGEDYEDNEASIDTFTYVHEMEGGYEKSTYEDEPYLIPYTVSNSDSAVIVIPGGGYGFKEMDGGTTEGKDVAESLNKAGINAFVLHYRSNPYEWPIPQLDVQRAVRYLRYHANDYGIHPNKIGLIGFSAGGFQTGSFINLVQGEKMLPKNYQLDAIDAVDDQVATAAMIYPALTYRYNVPMLFASFDDKVVRNPEEREELLHKTDLSKHFRTAHIPQFIAYGTKDSAVGVKGPQEYIQSARTADADVTVIVAEGQNHGFKQQHYMREYLEWVKKAFDSSNVSLKEELKKENEK</sequence>
<evidence type="ECO:0000259" key="2">
    <source>
        <dbReference type="Pfam" id="PF20434"/>
    </source>
</evidence>
<evidence type="ECO:0000313" key="3">
    <source>
        <dbReference type="EMBL" id="ODV56807.1"/>
    </source>
</evidence>
<dbReference type="GO" id="GO:0016787">
    <property type="term" value="F:hydrolase activity"/>
    <property type="evidence" value="ECO:0007669"/>
    <property type="project" value="UniProtKB-KW"/>
</dbReference>
<gene>
    <name evidence="3" type="ORF">BG258_13335</name>
</gene>
<accession>A0A1E4R8K0</accession>
<reference evidence="3 4" key="1">
    <citation type="submission" date="2016-09" db="EMBL/GenBank/DDBJ databases">
        <title>Draft genome sequence of the soil isolate, Lysinibacillus fusiformis M5, a potential hypoxanthine producer.</title>
        <authorList>
            <person name="Gallegos-Monterrosa R."/>
            <person name="Maroti G."/>
            <person name="Balint B."/>
            <person name="Kovacs A.T."/>
        </authorList>
    </citation>
    <scope>NUCLEOTIDE SEQUENCE [LARGE SCALE GENOMIC DNA]</scope>
    <source>
        <strain evidence="3 4">M5</strain>
    </source>
</reference>
<dbReference type="Pfam" id="PF20434">
    <property type="entry name" value="BD-FAE"/>
    <property type="match status" value="1"/>
</dbReference>
<dbReference type="RefSeq" id="WP_069481790.1">
    <property type="nucleotide sequence ID" value="NZ_KV766182.1"/>
</dbReference>
<dbReference type="InterPro" id="IPR049492">
    <property type="entry name" value="BD-FAE-like_dom"/>
</dbReference>
<feature type="domain" description="BD-FAE-like" evidence="2">
    <location>
        <begin position="127"/>
        <end position="318"/>
    </location>
</feature>
<name>A0A1E4R8K0_9BACI</name>
<dbReference type="Proteomes" id="UP000094784">
    <property type="component" value="Unassembled WGS sequence"/>
</dbReference>
<evidence type="ECO:0000256" key="1">
    <source>
        <dbReference type="ARBA" id="ARBA00022801"/>
    </source>
</evidence>
<proteinExistence type="predicted"/>
<evidence type="ECO:0000313" key="4">
    <source>
        <dbReference type="Proteomes" id="UP000094784"/>
    </source>
</evidence>
<dbReference type="AlphaFoldDB" id="A0A1E4R8K0"/>
<dbReference type="Gene3D" id="3.40.50.1820">
    <property type="entry name" value="alpha/beta hydrolase"/>
    <property type="match status" value="1"/>
</dbReference>
<dbReference type="InterPro" id="IPR029058">
    <property type="entry name" value="AB_hydrolase_fold"/>
</dbReference>
<dbReference type="OrthoDB" id="9794725at2"/>
<comment type="caution">
    <text evidence="3">The sequence shown here is derived from an EMBL/GenBank/DDBJ whole genome shotgun (WGS) entry which is preliminary data.</text>
</comment>
<dbReference type="PANTHER" id="PTHR48081">
    <property type="entry name" value="AB HYDROLASE SUPERFAMILY PROTEIN C4A8.06C"/>
    <property type="match status" value="1"/>
</dbReference>
<organism evidence="3 4">
    <name type="scientific">Lysinibacillus fusiformis</name>
    <dbReference type="NCBI Taxonomy" id="28031"/>
    <lineage>
        <taxon>Bacteria</taxon>
        <taxon>Bacillati</taxon>
        <taxon>Bacillota</taxon>
        <taxon>Bacilli</taxon>
        <taxon>Bacillales</taxon>
        <taxon>Bacillaceae</taxon>
        <taxon>Lysinibacillus</taxon>
    </lineage>
</organism>
<dbReference type="SUPFAM" id="SSF53474">
    <property type="entry name" value="alpha/beta-Hydrolases"/>
    <property type="match status" value="1"/>
</dbReference>